<name>A0A0J6T6V7_9HYPH</name>
<sequence length="85" mass="9725">MDQVVDVPKIDVMYQSLRQRALKGTTEGLGDEKILVFRRTLDIRFERLSQPPGLHFVGPDRKFVGTGFELITQVRQPLVPSNEIM</sequence>
<organism evidence="1 2">
    <name type="scientific">Methylobacterium variabile</name>
    <dbReference type="NCBI Taxonomy" id="298794"/>
    <lineage>
        <taxon>Bacteria</taxon>
        <taxon>Pseudomonadati</taxon>
        <taxon>Pseudomonadota</taxon>
        <taxon>Alphaproteobacteria</taxon>
        <taxon>Hyphomicrobiales</taxon>
        <taxon>Methylobacteriaceae</taxon>
        <taxon>Methylobacterium</taxon>
    </lineage>
</organism>
<comment type="caution">
    <text evidence="1">The sequence shown here is derived from an EMBL/GenBank/DDBJ whole genome shotgun (WGS) entry which is preliminary data.</text>
</comment>
<dbReference type="AlphaFoldDB" id="A0A0J6T6V7"/>
<protein>
    <submittedName>
        <fullName evidence="1">Uncharacterized protein</fullName>
    </submittedName>
</protein>
<dbReference type="EMBL" id="LABY01000030">
    <property type="protein sequence ID" value="KMO41572.1"/>
    <property type="molecule type" value="Genomic_DNA"/>
</dbReference>
<proteinExistence type="predicted"/>
<dbReference type="PATRIC" id="fig|298794.3.peg.4696"/>
<keyword evidence="2" id="KW-1185">Reference proteome</keyword>
<reference evidence="1 2" key="1">
    <citation type="submission" date="2015-03" db="EMBL/GenBank/DDBJ databases">
        <title>Genome sequencing of Methylobacterium variabile DSM 16961.</title>
        <authorList>
            <person name="Chaudhry V."/>
            <person name="Patil P.B."/>
        </authorList>
    </citation>
    <scope>NUCLEOTIDE SEQUENCE [LARGE SCALE GENOMIC DNA]</scope>
    <source>
        <strain evidence="1 2">DSM 16961</strain>
    </source>
</reference>
<evidence type="ECO:0000313" key="2">
    <source>
        <dbReference type="Proteomes" id="UP000035955"/>
    </source>
</evidence>
<evidence type="ECO:0000313" key="1">
    <source>
        <dbReference type="EMBL" id="KMO41572.1"/>
    </source>
</evidence>
<gene>
    <name evidence="1" type="ORF">VQ02_05180</name>
</gene>
<accession>A0A0J6T6V7</accession>
<dbReference type="Proteomes" id="UP000035955">
    <property type="component" value="Unassembled WGS sequence"/>
</dbReference>